<keyword evidence="4 7" id="KW-0732">Signal</keyword>
<evidence type="ECO:0000256" key="2">
    <source>
        <dbReference type="ARBA" id="ARBA00010742"/>
    </source>
</evidence>
<evidence type="ECO:0000256" key="5">
    <source>
        <dbReference type="ARBA" id="ARBA00055538"/>
    </source>
</evidence>
<comment type="function">
    <text evidence="5">Part of a binding-protein-dependent transport system for aliphatic sulfonates. Putative binding protein.</text>
</comment>
<dbReference type="Gene3D" id="3.40.190.10">
    <property type="entry name" value="Periplasmic binding protein-like II"/>
    <property type="match status" value="2"/>
</dbReference>
<evidence type="ECO:0000256" key="6">
    <source>
        <dbReference type="ARBA" id="ARBA00070228"/>
    </source>
</evidence>
<dbReference type="SUPFAM" id="SSF53850">
    <property type="entry name" value="Periplasmic binding protein-like II"/>
    <property type="match status" value="1"/>
</dbReference>
<dbReference type="GO" id="GO:0042626">
    <property type="term" value="F:ATPase-coupled transmembrane transporter activity"/>
    <property type="evidence" value="ECO:0007669"/>
    <property type="project" value="InterPro"/>
</dbReference>
<feature type="signal peptide" evidence="7">
    <location>
        <begin position="1"/>
        <end position="24"/>
    </location>
</feature>
<dbReference type="RefSeq" id="WP_124915415.1">
    <property type="nucleotide sequence ID" value="NZ_JABFCY010000003.1"/>
</dbReference>
<dbReference type="FunFam" id="3.40.190.10:FF:000050">
    <property type="entry name" value="Sulfonate ABC transporter substrate-binding protein"/>
    <property type="match status" value="1"/>
</dbReference>
<evidence type="ECO:0000256" key="3">
    <source>
        <dbReference type="ARBA" id="ARBA00022448"/>
    </source>
</evidence>
<evidence type="ECO:0000259" key="8">
    <source>
        <dbReference type="SMART" id="SM00062"/>
    </source>
</evidence>
<name>A0A849KJZ4_9HYPH</name>
<dbReference type="GO" id="GO:0042597">
    <property type="term" value="C:periplasmic space"/>
    <property type="evidence" value="ECO:0007669"/>
    <property type="project" value="UniProtKB-SubCell"/>
</dbReference>
<proteinExistence type="inferred from homology"/>
<dbReference type="SMART" id="SM00062">
    <property type="entry name" value="PBPb"/>
    <property type="match status" value="1"/>
</dbReference>
<comment type="subcellular location">
    <subcellularLocation>
        <location evidence="1">Periplasm</location>
    </subcellularLocation>
</comment>
<dbReference type="GO" id="GO:0016020">
    <property type="term" value="C:membrane"/>
    <property type="evidence" value="ECO:0007669"/>
    <property type="project" value="InterPro"/>
</dbReference>
<keyword evidence="10" id="KW-1185">Reference proteome</keyword>
<evidence type="ECO:0000256" key="7">
    <source>
        <dbReference type="SAM" id="SignalP"/>
    </source>
</evidence>
<comment type="caution">
    <text evidence="9">The sequence shown here is derived from an EMBL/GenBank/DDBJ whole genome shotgun (WGS) entry which is preliminary data.</text>
</comment>
<dbReference type="InterPro" id="IPR010067">
    <property type="entry name" value="ABC_SsuA_sub-bd"/>
</dbReference>
<accession>A0A849KJZ4</accession>
<dbReference type="AlphaFoldDB" id="A0A849KJZ4"/>
<dbReference type="EMBL" id="JABFCY010000003">
    <property type="protein sequence ID" value="NNU59957.1"/>
    <property type="molecule type" value="Genomic_DNA"/>
</dbReference>
<protein>
    <recommendedName>
        <fullName evidence="6">Putative aliphatic sulfonates-binding protein</fullName>
    </recommendedName>
</protein>
<evidence type="ECO:0000256" key="1">
    <source>
        <dbReference type="ARBA" id="ARBA00004418"/>
    </source>
</evidence>
<dbReference type="InterPro" id="IPR001638">
    <property type="entry name" value="Solute-binding_3/MltF_N"/>
</dbReference>
<gene>
    <name evidence="9" type="ORF">HKX02_06745</name>
</gene>
<evidence type="ECO:0000313" key="9">
    <source>
        <dbReference type="EMBL" id="NNU59957.1"/>
    </source>
</evidence>
<comment type="similarity">
    <text evidence="2">Belongs to the bacterial solute-binding protein SsuA/TauA family.</text>
</comment>
<dbReference type="Pfam" id="PF09084">
    <property type="entry name" value="NMT1"/>
    <property type="match status" value="1"/>
</dbReference>
<dbReference type="InterPro" id="IPR015168">
    <property type="entry name" value="SsuA/THI5"/>
</dbReference>
<dbReference type="PANTHER" id="PTHR30024">
    <property type="entry name" value="ALIPHATIC SULFONATES-BINDING PROTEIN-RELATED"/>
    <property type="match status" value="1"/>
</dbReference>
<evidence type="ECO:0000256" key="4">
    <source>
        <dbReference type="ARBA" id="ARBA00022729"/>
    </source>
</evidence>
<reference evidence="9 10" key="1">
    <citation type="submission" date="2020-05" db="EMBL/GenBank/DDBJ databases">
        <title>Draft Genome Sequence of Ochrobactrum soli Isolated from Stable Fly Gut.</title>
        <authorList>
            <person name="Pileggi M.T."/>
            <person name="Vazhakkala L.J."/>
            <person name="Wong C.N."/>
        </authorList>
    </citation>
    <scope>NUCLEOTIDE SEQUENCE [LARGE SCALE GENOMIC DNA]</scope>
    <source>
        <strain evidence="9 10">MTP-C0764</strain>
    </source>
</reference>
<organism evidence="9 10">
    <name type="scientific">Ochrobactrum soli</name>
    <dbReference type="NCBI Taxonomy" id="2448455"/>
    <lineage>
        <taxon>Bacteria</taxon>
        <taxon>Pseudomonadati</taxon>
        <taxon>Pseudomonadota</taxon>
        <taxon>Alphaproteobacteria</taxon>
        <taxon>Hyphomicrobiales</taxon>
        <taxon>Brucellaceae</taxon>
        <taxon>Brucella/Ochrobactrum group</taxon>
        <taxon>Ochrobactrum</taxon>
    </lineage>
</organism>
<dbReference type="NCBIfam" id="TIGR01728">
    <property type="entry name" value="SsuA_fam"/>
    <property type="match status" value="1"/>
</dbReference>
<dbReference type="PANTHER" id="PTHR30024:SF42">
    <property type="entry name" value="ALIPHATIC SULFONATES-BINDING PROTEIN-RELATED"/>
    <property type="match status" value="1"/>
</dbReference>
<sequence>MKRLQILAALTGVAMTLASTAAFAADQVVRIGWLRGPNDITLAKSRGTLEQALAEKGIKVEWAGPFPAAAPAFEALNAGSIDITAGSSTSAIAALAANIPLTIFGYQKMSPGSEGIVAKKDAGITSIKDLAGKKVAVNRGGTGEYLLMQGLETNGIDPKNVERVYLSPSDSGPSFVQGHVDAWATWDPFVAIAEKSYGGQVIADGAAIGSDNAVVLISSREFAEKKADELQAIFDVLKKDNAWAVANKADAGAIWAKEMNIPAELGQVIGENNAVPTTAVTAVDVEQIGKIADWYAKSGIIPQKPDIKAAVVELK</sequence>
<feature type="domain" description="Solute-binding protein family 3/N-terminal" evidence="8">
    <location>
        <begin position="28"/>
        <end position="247"/>
    </location>
</feature>
<keyword evidence="3" id="KW-0813">Transport</keyword>
<dbReference type="Proteomes" id="UP000574931">
    <property type="component" value="Unassembled WGS sequence"/>
</dbReference>
<feature type="chain" id="PRO_5032471229" description="Putative aliphatic sulfonates-binding protein" evidence="7">
    <location>
        <begin position="25"/>
        <end position="315"/>
    </location>
</feature>
<evidence type="ECO:0000313" key="10">
    <source>
        <dbReference type="Proteomes" id="UP000574931"/>
    </source>
</evidence>